<protein>
    <submittedName>
        <fullName evidence="8">Response regulator</fullName>
    </submittedName>
</protein>
<dbReference type="KEGG" id="err:DVR09_14690"/>
<evidence type="ECO:0000256" key="1">
    <source>
        <dbReference type="ARBA" id="ARBA00022553"/>
    </source>
</evidence>
<dbReference type="GO" id="GO:0000156">
    <property type="term" value="F:phosphorelay response regulator activity"/>
    <property type="evidence" value="ECO:0007669"/>
    <property type="project" value="TreeGrafter"/>
</dbReference>
<dbReference type="OrthoDB" id="9786548at2"/>
<dbReference type="InterPro" id="IPR001789">
    <property type="entry name" value="Sig_transdc_resp-reg_receiver"/>
</dbReference>
<gene>
    <name evidence="8" type="ORF">DVR09_14690</name>
</gene>
<feature type="domain" description="Response regulatory" evidence="7">
    <location>
        <begin position="3"/>
        <end position="119"/>
    </location>
</feature>
<evidence type="ECO:0000256" key="3">
    <source>
        <dbReference type="ARBA" id="ARBA00023015"/>
    </source>
</evidence>
<evidence type="ECO:0000259" key="7">
    <source>
        <dbReference type="PROSITE" id="PS50110"/>
    </source>
</evidence>
<organism evidence="8 9">
    <name type="scientific">Erythrobacter aureus</name>
    <dbReference type="NCBI Taxonomy" id="2182384"/>
    <lineage>
        <taxon>Bacteria</taxon>
        <taxon>Pseudomonadati</taxon>
        <taxon>Pseudomonadota</taxon>
        <taxon>Alphaproteobacteria</taxon>
        <taxon>Sphingomonadales</taxon>
        <taxon>Erythrobacteraceae</taxon>
        <taxon>Erythrobacter/Porphyrobacter group</taxon>
        <taxon>Erythrobacter</taxon>
    </lineage>
</organism>
<dbReference type="RefSeq" id="WP_115418017.1">
    <property type="nucleotide sequence ID" value="NZ_CP031358.1"/>
</dbReference>
<dbReference type="GO" id="GO:0006355">
    <property type="term" value="P:regulation of DNA-templated transcription"/>
    <property type="evidence" value="ECO:0007669"/>
    <property type="project" value="TreeGrafter"/>
</dbReference>
<accession>A0A345YIF2</accession>
<keyword evidence="8" id="KW-0614">Plasmid</keyword>
<evidence type="ECO:0000256" key="2">
    <source>
        <dbReference type="ARBA" id="ARBA00023012"/>
    </source>
</evidence>
<feature type="modified residue" description="4-aspartylphosphate" evidence="6">
    <location>
        <position position="52"/>
    </location>
</feature>
<evidence type="ECO:0000313" key="8">
    <source>
        <dbReference type="EMBL" id="AXK43704.1"/>
    </source>
</evidence>
<dbReference type="PROSITE" id="PS50110">
    <property type="entry name" value="RESPONSE_REGULATORY"/>
    <property type="match status" value="1"/>
</dbReference>
<name>A0A345YIF2_9SPHN</name>
<keyword evidence="9" id="KW-1185">Reference proteome</keyword>
<dbReference type="PANTHER" id="PTHR48111">
    <property type="entry name" value="REGULATOR OF RPOS"/>
    <property type="match status" value="1"/>
</dbReference>
<evidence type="ECO:0000313" key="9">
    <source>
        <dbReference type="Proteomes" id="UP000254508"/>
    </source>
</evidence>
<dbReference type="PANTHER" id="PTHR48111:SF1">
    <property type="entry name" value="TWO-COMPONENT RESPONSE REGULATOR ORR33"/>
    <property type="match status" value="1"/>
</dbReference>
<dbReference type="GO" id="GO:0000976">
    <property type="term" value="F:transcription cis-regulatory region binding"/>
    <property type="evidence" value="ECO:0007669"/>
    <property type="project" value="TreeGrafter"/>
</dbReference>
<keyword evidence="5" id="KW-0804">Transcription</keyword>
<dbReference type="GO" id="GO:0005829">
    <property type="term" value="C:cytosol"/>
    <property type="evidence" value="ECO:0007669"/>
    <property type="project" value="TreeGrafter"/>
</dbReference>
<dbReference type="EMBL" id="CP031358">
    <property type="protein sequence ID" value="AXK43704.1"/>
    <property type="molecule type" value="Genomic_DNA"/>
</dbReference>
<evidence type="ECO:0000256" key="6">
    <source>
        <dbReference type="PROSITE-ProRule" id="PRU00169"/>
    </source>
</evidence>
<dbReference type="InterPro" id="IPR039420">
    <property type="entry name" value="WalR-like"/>
</dbReference>
<dbReference type="AlphaFoldDB" id="A0A345YIF2"/>
<dbReference type="Pfam" id="PF00072">
    <property type="entry name" value="Response_reg"/>
    <property type="match status" value="1"/>
</dbReference>
<keyword evidence="3" id="KW-0805">Transcription regulation</keyword>
<proteinExistence type="predicted"/>
<dbReference type="GO" id="GO:0032993">
    <property type="term" value="C:protein-DNA complex"/>
    <property type="evidence" value="ECO:0007669"/>
    <property type="project" value="TreeGrafter"/>
</dbReference>
<evidence type="ECO:0000256" key="5">
    <source>
        <dbReference type="ARBA" id="ARBA00023163"/>
    </source>
</evidence>
<dbReference type="Gene3D" id="3.40.50.2300">
    <property type="match status" value="1"/>
</dbReference>
<keyword evidence="4" id="KW-0238">DNA-binding</keyword>
<dbReference type="SUPFAM" id="SSF52172">
    <property type="entry name" value="CheY-like"/>
    <property type="match status" value="1"/>
</dbReference>
<reference evidence="8 9" key="1">
    <citation type="submission" date="2018-07" db="EMBL/GenBank/DDBJ databases">
        <title>Genome sequence of Erythrobacter strain YH-07, an antagonistic bacterium isolated from Yellow Sea.</title>
        <authorList>
            <person name="Tang T."/>
            <person name="Liu Q."/>
            <person name="Sun X."/>
        </authorList>
    </citation>
    <scope>NUCLEOTIDE SEQUENCE [LARGE SCALE GENOMIC DNA]</scope>
    <source>
        <strain evidence="8 9">YH-07</strain>
        <plasmid evidence="8 9">unnamed</plasmid>
    </source>
</reference>
<dbReference type="SMART" id="SM00448">
    <property type="entry name" value="REC"/>
    <property type="match status" value="1"/>
</dbReference>
<sequence>MAKILIADDDVILSEMLKFRFEGVGHDVVVAADGVEALERVDEEIPDLIVLDSMMPGVAGPEVLARLRAESRTAKTPVVMLTARDGEKDIVAALKAGANEYMTKPFIPQELLVRIERLLLVTH</sequence>
<geneLocation type="plasmid" evidence="8 9">
    <name>unnamed</name>
</geneLocation>
<keyword evidence="1 6" id="KW-0597">Phosphoprotein</keyword>
<evidence type="ECO:0000256" key="4">
    <source>
        <dbReference type="ARBA" id="ARBA00023125"/>
    </source>
</evidence>
<dbReference type="Proteomes" id="UP000254508">
    <property type="component" value="Plasmid unnamed"/>
</dbReference>
<dbReference type="InterPro" id="IPR011006">
    <property type="entry name" value="CheY-like_superfamily"/>
</dbReference>
<keyword evidence="2" id="KW-0902">Two-component regulatory system</keyword>